<keyword evidence="2" id="KW-0732">Signal</keyword>
<accession>A0A1H4PIA8</accession>
<feature type="signal peptide" evidence="2">
    <location>
        <begin position="1"/>
        <end position="22"/>
    </location>
</feature>
<proteinExistence type="predicted"/>
<reference evidence="4" key="1">
    <citation type="submission" date="2016-10" db="EMBL/GenBank/DDBJ databases">
        <authorList>
            <person name="Varghese N."/>
            <person name="Submissions S."/>
        </authorList>
    </citation>
    <scope>NUCLEOTIDE SEQUENCE [LARGE SCALE GENOMIC DNA]</scope>
    <source>
        <strain evidence="4">DSM 44544</strain>
    </source>
</reference>
<gene>
    <name evidence="3" type="ORF">SAMN04489727_2450</name>
</gene>
<dbReference type="RefSeq" id="WP_091306318.1">
    <property type="nucleotide sequence ID" value="NZ_FNSO01000004.1"/>
</dbReference>
<evidence type="ECO:0000256" key="2">
    <source>
        <dbReference type="SAM" id="SignalP"/>
    </source>
</evidence>
<dbReference type="AlphaFoldDB" id="A0A1H4PIA8"/>
<dbReference type="STRING" id="208445.SAMN04489727_2450"/>
<feature type="chain" id="PRO_5011604584" description="Small secreted protein" evidence="2">
    <location>
        <begin position="23"/>
        <end position="194"/>
    </location>
</feature>
<dbReference type="PROSITE" id="PS51257">
    <property type="entry name" value="PROKAR_LIPOPROTEIN"/>
    <property type="match status" value="1"/>
</dbReference>
<name>A0A1H4PIA8_9PSEU</name>
<sequence length="194" mass="19763">MKITAALLGACLLLTACGTKPAAPAPPPAAPQPSPVQTITVEPTADPAAVSWMDGFCSAVNGYRERTNRETETGPSPKTIAEAQKALSASLGGIAARTGETVDKLTALPPAPVPLAETVRQGFLAKFTKARDRATEAKTKLDRAKRGDEASQGPAGDAVEQAQRDLDGTYDPVGAVTAAPELMTAAATAPGCKG</sequence>
<protein>
    <recommendedName>
        <fullName evidence="5">Small secreted protein</fullName>
    </recommendedName>
</protein>
<feature type="region of interest" description="Disordered" evidence="1">
    <location>
        <begin position="131"/>
        <end position="159"/>
    </location>
</feature>
<evidence type="ECO:0000256" key="1">
    <source>
        <dbReference type="SAM" id="MobiDB-lite"/>
    </source>
</evidence>
<dbReference type="OrthoDB" id="3638426at2"/>
<organism evidence="3 4">
    <name type="scientific">Amycolatopsis tolypomycina</name>
    <dbReference type="NCBI Taxonomy" id="208445"/>
    <lineage>
        <taxon>Bacteria</taxon>
        <taxon>Bacillati</taxon>
        <taxon>Actinomycetota</taxon>
        <taxon>Actinomycetes</taxon>
        <taxon>Pseudonocardiales</taxon>
        <taxon>Pseudonocardiaceae</taxon>
        <taxon>Amycolatopsis</taxon>
    </lineage>
</organism>
<evidence type="ECO:0000313" key="3">
    <source>
        <dbReference type="EMBL" id="SEC06998.1"/>
    </source>
</evidence>
<keyword evidence="4" id="KW-1185">Reference proteome</keyword>
<evidence type="ECO:0000313" key="4">
    <source>
        <dbReference type="Proteomes" id="UP000199622"/>
    </source>
</evidence>
<dbReference type="Proteomes" id="UP000199622">
    <property type="component" value="Unassembled WGS sequence"/>
</dbReference>
<evidence type="ECO:0008006" key="5">
    <source>
        <dbReference type="Google" id="ProtNLM"/>
    </source>
</evidence>
<feature type="compositionally biased region" description="Basic and acidic residues" evidence="1">
    <location>
        <begin position="131"/>
        <end position="149"/>
    </location>
</feature>
<dbReference type="EMBL" id="FNSO01000004">
    <property type="protein sequence ID" value="SEC06998.1"/>
    <property type="molecule type" value="Genomic_DNA"/>
</dbReference>